<keyword evidence="2" id="KW-1185">Reference proteome</keyword>
<evidence type="ECO:0000313" key="2">
    <source>
        <dbReference type="Proteomes" id="UP000011728"/>
    </source>
</evidence>
<reference evidence="1 2" key="1">
    <citation type="submission" date="2013-02" db="EMBL/GenBank/DDBJ databases">
        <title>Genome sequence of Clostridium saccharoperbutylacetonicum N1-4(HMT).</title>
        <authorList>
            <person name="Poehlein A."/>
            <person name="Daniel R."/>
        </authorList>
    </citation>
    <scope>NUCLEOTIDE SEQUENCE [LARGE SCALE GENOMIC DNA]</scope>
    <source>
        <strain evidence="2">N1-4(HMT)</strain>
        <plasmid evidence="2">Plasmid Csp_135p</plasmid>
    </source>
</reference>
<sequence length="176" mass="20490">MKNNEENFNSLHIVNKGIEDKYFANGEIIQKIFDVVRKNFILKDSLFGNYAADTIIAINLNESKLSIIEERIKEFYDRNGADFYDIYLTLYEKTNDDMINNKLLEKEIQIIKPRKIIYLGFDNCSGPALSEKELEILVSGISDFNKKDTPEYKYVNDKFKLLMEYAALENKMGNIS</sequence>
<dbReference type="PATRIC" id="fig|931276.5.peg.5970"/>
<protein>
    <submittedName>
        <fullName evidence="1">Uncharacterized protein</fullName>
    </submittedName>
</protein>
<keyword evidence="1" id="KW-0614">Plasmid</keyword>
<geneLocation type="plasmid" evidence="1 2">
    <name>Csp_135p</name>
</geneLocation>
<dbReference type="EMBL" id="CP004122">
    <property type="protein sequence ID" value="AGF59644.1"/>
    <property type="molecule type" value="Genomic_DNA"/>
</dbReference>
<name>M1MP70_9CLOT</name>
<dbReference type="Proteomes" id="UP000011728">
    <property type="component" value="Plasmid Csp_135p"/>
</dbReference>
<dbReference type="HOGENOM" id="CLU_1522631_0_0_9"/>
<dbReference type="RefSeq" id="WP_015395951.1">
    <property type="nucleotide sequence ID" value="NZ_AOIF01000165.1"/>
</dbReference>
<evidence type="ECO:0000313" key="1">
    <source>
        <dbReference type="EMBL" id="AGF59644.1"/>
    </source>
</evidence>
<proteinExistence type="predicted"/>
<organism evidence="1 2">
    <name type="scientific">Clostridium saccharoperbutylacetonicum N1-4(HMT)</name>
    <dbReference type="NCBI Taxonomy" id="931276"/>
    <lineage>
        <taxon>Bacteria</taxon>
        <taxon>Bacillati</taxon>
        <taxon>Bacillota</taxon>
        <taxon>Clostridia</taxon>
        <taxon>Eubacteriales</taxon>
        <taxon>Clostridiaceae</taxon>
        <taxon>Clostridium</taxon>
    </lineage>
</organism>
<dbReference type="AlphaFoldDB" id="M1MP70"/>
<gene>
    <name evidence="1" type="ORF">Cspa_135p00840</name>
</gene>
<dbReference type="KEGG" id="csr:Cspa_135p00840"/>
<accession>M1MP70</accession>